<feature type="compositionally biased region" description="Low complexity" evidence="6">
    <location>
        <begin position="1"/>
        <end position="16"/>
    </location>
</feature>
<name>A0A6G1JI79_9PLEO</name>
<accession>A0A6G1JI79</accession>
<feature type="compositionally biased region" description="Basic and acidic residues" evidence="6">
    <location>
        <begin position="379"/>
        <end position="390"/>
    </location>
</feature>
<feature type="region of interest" description="Disordered" evidence="6">
    <location>
        <begin position="108"/>
        <end position="131"/>
    </location>
</feature>
<dbReference type="InterPro" id="IPR051294">
    <property type="entry name" value="HORMA_MeioticProgression"/>
</dbReference>
<keyword evidence="5" id="KW-0469">Meiosis</keyword>
<dbReference type="Gene3D" id="3.30.40.10">
    <property type="entry name" value="Zinc/RING finger domain, C3HC4 (zinc finger)"/>
    <property type="match status" value="1"/>
</dbReference>
<dbReference type="EMBL" id="MU005571">
    <property type="protein sequence ID" value="KAF2690176.1"/>
    <property type="molecule type" value="Genomic_DNA"/>
</dbReference>
<dbReference type="GO" id="GO:0051321">
    <property type="term" value="P:meiotic cell cycle"/>
    <property type="evidence" value="ECO:0007669"/>
    <property type="project" value="UniProtKB-KW"/>
</dbReference>
<sequence length="542" mass="60326">MFGHNPTKPSAPTTKKTNAKLPRRSTNKGTQGDSTQAQALLPAPAAIATNDQEVGITQSQSIELMQTFLYAGISSILLLRDLLPSEYFQPMYYATINRHCSYKDFTSGAQKHYPQDGERRPPGERISVLKRGTNSSGDKLMKWLENGVFDAVNKGYVAEIQLSIVQDASQPTQVLELYSFTFQYSDSETSSNPSVNVQMNGPRNTKVSLFNARQALNTVIKNMVGLSGILPHLPDRRSVLMHMVYNDRRPSGYEAPGFHRSADAEVSFPRGWALEANHYGKMETGFQTVSLCASYISHPDVPDGRIAVIPEGVQYGPTFSRLDSMNNNQLPVTHEDGPMPHQGTPSVRGLPSNSRIGKDMMAPTPSQLEPDDQEAPALGHRDDQDQEFLRKAQQHSSHGSAQETQKVTQSSKPTPQIEFTEATIKALDGTRSLQLPARATLGRSILDTDSVHCECGKDGQEGEMKFCSFCMKWQHLHCYGYTGSNLAKAPQEHVCYTCLFADQFMDLSEMEYLARVRRILYFLRERDYDSEAQLTNALVQAK</sequence>
<proteinExistence type="predicted"/>
<dbReference type="InterPro" id="IPR003511">
    <property type="entry name" value="HORMA_dom"/>
</dbReference>
<feature type="compositionally biased region" description="Basic and acidic residues" evidence="6">
    <location>
        <begin position="113"/>
        <end position="123"/>
    </location>
</feature>
<evidence type="ECO:0000259" key="7">
    <source>
        <dbReference type="PROSITE" id="PS50815"/>
    </source>
</evidence>
<dbReference type="GO" id="GO:0005694">
    <property type="term" value="C:chromosome"/>
    <property type="evidence" value="ECO:0007669"/>
    <property type="project" value="UniProtKB-SubCell"/>
</dbReference>
<dbReference type="SUPFAM" id="SSF57903">
    <property type="entry name" value="FYVE/PHD zinc finger"/>
    <property type="match status" value="1"/>
</dbReference>
<comment type="subcellular location">
    <subcellularLocation>
        <location evidence="2">Chromosome</location>
    </subcellularLocation>
    <subcellularLocation>
        <location evidence="1">Nucleus</location>
    </subcellularLocation>
</comment>
<dbReference type="InterPro" id="IPR036570">
    <property type="entry name" value="HORMA_dom_sf"/>
</dbReference>
<dbReference type="InterPro" id="IPR013083">
    <property type="entry name" value="Znf_RING/FYVE/PHD"/>
</dbReference>
<keyword evidence="9" id="KW-1185">Reference proteome</keyword>
<feature type="region of interest" description="Disordered" evidence="6">
    <location>
        <begin position="326"/>
        <end position="416"/>
    </location>
</feature>
<evidence type="ECO:0000256" key="5">
    <source>
        <dbReference type="ARBA" id="ARBA00023254"/>
    </source>
</evidence>
<evidence type="ECO:0000313" key="9">
    <source>
        <dbReference type="Proteomes" id="UP000799291"/>
    </source>
</evidence>
<dbReference type="AlphaFoldDB" id="A0A6G1JI79"/>
<dbReference type="GO" id="GO:0005634">
    <property type="term" value="C:nucleus"/>
    <property type="evidence" value="ECO:0007669"/>
    <property type="project" value="UniProtKB-SubCell"/>
</dbReference>
<evidence type="ECO:0000313" key="8">
    <source>
        <dbReference type="EMBL" id="KAF2690176.1"/>
    </source>
</evidence>
<feature type="compositionally biased region" description="Basic residues" evidence="6">
    <location>
        <begin position="17"/>
        <end position="26"/>
    </location>
</feature>
<evidence type="ECO:0000256" key="2">
    <source>
        <dbReference type="ARBA" id="ARBA00004286"/>
    </source>
</evidence>
<dbReference type="Gene3D" id="3.30.900.10">
    <property type="entry name" value="HORMA domain"/>
    <property type="match status" value="1"/>
</dbReference>
<gene>
    <name evidence="8" type="ORF">K458DRAFT_99667</name>
</gene>
<evidence type="ECO:0000256" key="1">
    <source>
        <dbReference type="ARBA" id="ARBA00004123"/>
    </source>
</evidence>
<feature type="region of interest" description="Disordered" evidence="6">
    <location>
        <begin position="1"/>
        <end position="34"/>
    </location>
</feature>
<dbReference type="SUPFAM" id="SSF56019">
    <property type="entry name" value="The spindle assembly checkpoint protein mad2"/>
    <property type="match status" value="1"/>
</dbReference>
<dbReference type="PANTHER" id="PTHR48225">
    <property type="entry name" value="HORMA DOMAIN-CONTAINING PROTEIN 1"/>
    <property type="match status" value="1"/>
</dbReference>
<organism evidence="8 9">
    <name type="scientific">Lentithecium fluviatile CBS 122367</name>
    <dbReference type="NCBI Taxonomy" id="1168545"/>
    <lineage>
        <taxon>Eukaryota</taxon>
        <taxon>Fungi</taxon>
        <taxon>Dikarya</taxon>
        <taxon>Ascomycota</taxon>
        <taxon>Pezizomycotina</taxon>
        <taxon>Dothideomycetes</taxon>
        <taxon>Pleosporomycetidae</taxon>
        <taxon>Pleosporales</taxon>
        <taxon>Massarineae</taxon>
        <taxon>Lentitheciaceae</taxon>
        <taxon>Lentithecium</taxon>
    </lineage>
</organism>
<dbReference type="InterPro" id="IPR011011">
    <property type="entry name" value="Znf_FYVE_PHD"/>
</dbReference>
<feature type="domain" description="HORMA" evidence="7">
    <location>
        <begin position="59"/>
        <end position="293"/>
    </location>
</feature>
<reference evidence="8" key="1">
    <citation type="journal article" date="2020" name="Stud. Mycol.">
        <title>101 Dothideomycetes genomes: a test case for predicting lifestyles and emergence of pathogens.</title>
        <authorList>
            <person name="Haridas S."/>
            <person name="Albert R."/>
            <person name="Binder M."/>
            <person name="Bloem J."/>
            <person name="Labutti K."/>
            <person name="Salamov A."/>
            <person name="Andreopoulos B."/>
            <person name="Baker S."/>
            <person name="Barry K."/>
            <person name="Bills G."/>
            <person name="Bluhm B."/>
            <person name="Cannon C."/>
            <person name="Castanera R."/>
            <person name="Culley D."/>
            <person name="Daum C."/>
            <person name="Ezra D."/>
            <person name="Gonzalez J."/>
            <person name="Henrissat B."/>
            <person name="Kuo A."/>
            <person name="Liang C."/>
            <person name="Lipzen A."/>
            <person name="Lutzoni F."/>
            <person name="Magnuson J."/>
            <person name="Mondo S."/>
            <person name="Nolan M."/>
            <person name="Ohm R."/>
            <person name="Pangilinan J."/>
            <person name="Park H.-J."/>
            <person name="Ramirez L."/>
            <person name="Alfaro M."/>
            <person name="Sun H."/>
            <person name="Tritt A."/>
            <person name="Yoshinaga Y."/>
            <person name="Zwiers L.-H."/>
            <person name="Turgeon B."/>
            <person name="Goodwin S."/>
            <person name="Spatafora J."/>
            <person name="Crous P."/>
            <person name="Grigoriev I."/>
        </authorList>
    </citation>
    <scope>NUCLEOTIDE SEQUENCE</scope>
    <source>
        <strain evidence="8">CBS 122367</strain>
    </source>
</reference>
<dbReference type="Pfam" id="PF02301">
    <property type="entry name" value="HORMA"/>
    <property type="match status" value="1"/>
</dbReference>
<evidence type="ECO:0000256" key="4">
    <source>
        <dbReference type="ARBA" id="ARBA00023242"/>
    </source>
</evidence>
<keyword evidence="4" id="KW-0539">Nucleus</keyword>
<dbReference type="Proteomes" id="UP000799291">
    <property type="component" value="Unassembled WGS sequence"/>
</dbReference>
<dbReference type="PROSITE" id="PS50815">
    <property type="entry name" value="HORMA"/>
    <property type="match status" value="1"/>
</dbReference>
<evidence type="ECO:0000256" key="3">
    <source>
        <dbReference type="ARBA" id="ARBA00022454"/>
    </source>
</evidence>
<keyword evidence="3" id="KW-0158">Chromosome</keyword>
<dbReference type="PANTHER" id="PTHR48225:SF7">
    <property type="entry name" value="MEIOSIS-SPECIFIC PROTEIN HOP1"/>
    <property type="match status" value="1"/>
</dbReference>
<protein>
    <recommendedName>
        <fullName evidence="7">HORMA domain-containing protein</fullName>
    </recommendedName>
</protein>
<evidence type="ECO:0000256" key="6">
    <source>
        <dbReference type="SAM" id="MobiDB-lite"/>
    </source>
</evidence>
<feature type="compositionally biased region" description="Polar residues" evidence="6">
    <location>
        <begin position="394"/>
        <end position="414"/>
    </location>
</feature>
<dbReference type="OrthoDB" id="1928087at2759"/>